<keyword evidence="5" id="KW-1185">Reference proteome</keyword>
<reference evidence="4 5" key="1">
    <citation type="submission" date="2024-09" db="EMBL/GenBank/DDBJ databases">
        <authorList>
            <person name="Sun Q."/>
            <person name="Mori K."/>
        </authorList>
    </citation>
    <scope>NUCLEOTIDE SEQUENCE [LARGE SCALE GENOMIC DNA]</scope>
    <source>
        <strain evidence="4 5">CCM 7706</strain>
    </source>
</reference>
<dbReference type="InterPro" id="IPR012341">
    <property type="entry name" value="6hp_glycosidase-like_sf"/>
</dbReference>
<dbReference type="Pfam" id="PF01204">
    <property type="entry name" value="Trehalase"/>
    <property type="match status" value="1"/>
</dbReference>
<gene>
    <name evidence="4" type="primary">treF</name>
    <name evidence="4" type="ORF">ACFFJC_13855</name>
</gene>
<dbReference type="InterPro" id="IPR008928">
    <property type="entry name" value="6-hairpin_glycosidase_sf"/>
</dbReference>
<protein>
    <submittedName>
        <fullName evidence="4">Alpha,alpha-trehalase TreF</fullName>
    </submittedName>
</protein>
<dbReference type="PANTHER" id="PTHR23403:SF1">
    <property type="entry name" value="TREHALASE"/>
    <property type="match status" value="1"/>
</dbReference>
<dbReference type="SUPFAM" id="SSF48208">
    <property type="entry name" value="Six-hairpin glycosidases"/>
    <property type="match status" value="1"/>
</dbReference>
<keyword evidence="3" id="KW-0732">Signal</keyword>
<dbReference type="RefSeq" id="WP_379488087.1">
    <property type="nucleotide sequence ID" value="NZ_JBHLWK010000017.1"/>
</dbReference>
<evidence type="ECO:0000313" key="5">
    <source>
        <dbReference type="Proteomes" id="UP001589798"/>
    </source>
</evidence>
<dbReference type="PROSITE" id="PS00928">
    <property type="entry name" value="TREHALASE_2"/>
    <property type="match status" value="1"/>
</dbReference>
<dbReference type="Proteomes" id="UP001589798">
    <property type="component" value="Unassembled WGS sequence"/>
</dbReference>
<feature type="signal peptide" evidence="3">
    <location>
        <begin position="1"/>
        <end position="22"/>
    </location>
</feature>
<organism evidence="4 5">
    <name type="scientific">Novosphingobium soli</name>
    <dbReference type="NCBI Taxonomy" id="574956"/>
    <lineage>
        <taxon>Bacteria</taxon>
        <taxon>Pseudomonadati</taxon>
        <taxon>Pseudomonadota</taxon>
        <taxon>Alphaproteobacteria</taxon>
        <taxon>Sphingomonadales</taxon>
        <taxon>Sphingomonadaceae</taxon>
        <taxon>Novosphingobium</taxon>
    </lineage>
</organism>
<name>A0ABV6CY93_9SPHN</name>
<dbReference type="PRINTS" id="PR00744">
    <property type="entry name" value="GLHYDRLASE37"/>
</dbReference>
<dbReference type="NCBIfam" id="NF009773">
    <property type="entry name" value="PRK13270.1"/>
    <property type="match status" value="1"/>
</dbReference>
<comment type="caution">
    <text evidence="4">The sequence shown here is derived from an EMBL/GenBank/DDBJ whole genome shotgun (WGS) entry which is preliminary data.</text>
</comment>
<dbReference type="PROSITE" id="PS00927">
    <property type="entry name" value="TREHALASE_1"/>
    <property type="match status" value="1"/>
</dbReference>
<dbReference type="Gene3D" id="1.50.10.10">
    <property type="match status" value="1"/>
</dbReference>
<dbReference type="PANTHER" id="PTHR23403">
    <property type="entry name" value="TREHALASE"/>
    <property type="match status" value="1"/>
</dbReference>
<sequence length="533" mass="59188">MKRNTAARTIAYLACFSLAVLAAPLSADSGAAPSRPTNAPAQTASPSDIFGPLFDAVQMRRLFADSKTFADAIPRRSPPAILADYRARTEWSDDDLRAFVRANFDMPDEAVPAAAGRTSPRPLLDHIRNLWDLLARPPVTPSPGSSALAFAGTHVVPGGRFREIYYWDSYFTMLGLREDGRRDLIEGMIDGFVGLVERYGHVPNGARSYYLSRSQPPFLYLMMGLSDVHDPAVLNRRLDALIDEHGYWTRGAHVVRMPDGATLNRFWDDRDTPRDESYREDVITARASGRPAAEVYRNLRAAAESGWDFSSRWLADGHMLATVDTTDIVPVDLNSLLYGLERDIAGRCIALHRSCATTFERQARQRRAAIEHWLWDDAEGRYGDWELPRRRLRPGLSAATAYPLFTRLAIPAHAARVAATIETRLIAPGGLRTTLVRTGQQWDEPNGWAPLQWIAANGLDAYGHGTVARHIARAWISTVEARYRASGKLVEKYDVETRGSGGGGEYPLQDGFGWTNGVTRAMIARWGDPIRSP</sequence>
<evidence type="ECO:0000313" key="4">
    <source>
        <dbReference type="EMBL" id="MFC0205350.1"/>
    </source>
</evidence>
<dbReference type="EMBL" id="JBHLWK010000017">
    <property type="protein sequence ID" value="MFC0205350.1"/>
    <property type="molecule type" value="Genomic_DNA"/>
</dbReference>
<evidence type="ECO:0000256" key="2">
    <source>
        <dbReference type="ARBA" id="ARBA00023295"/>
    </source>
</evidence>
<keyword evidence="2" id="KW-0326">Glycosidase</keyword>
<dbReference type="InterPro" id="IPR001661">
    <property type="entry name" value="Glyco_hydro_37"/>
</dbReference>
<accession>A0ABV6CY93</accession>
<feature type="chain" id="PRO_5045769323" evidence="3">
    <location>
        <begin position="23"/>
        <end position="533"/>
    </location>
</feature>
<dbReference type="InterPro" id="IPR018232">
    <property type="entry name" value="Glyco_hydro_37_CS"/>
</dbReference>
<evidence type="ECO:0000256" key="3">
    <source>
        <dbReference type="SAM" id="SignalP"/>
    </source>
</evidence>
<keyword evidence="1" id="KW-0378">Hydrolase</keyword>
<proteinExistence type="predicted"/>
<evidence type="ECO:0000256" key="1">
    <source>
        <dbReference type="ARBA" id="ARBA00022801"/>
    </source>
</evidence>